<dbReference type="Gramene" id="mRNA:MD06G0080400">
    <property type="protein sequence ID" value="CDS:MD06G0080400.1"/>
    <property type="gene ID" value="MD06G0080400"/>
</dbReference>
<reference evidence="2 3" key="1">
    <citation type="submission" date="2018-10" db="EMBL/GenBank/DDBJ databases">
        <title>A high-quality apple genome assembly.</title>
        <authorList>
            <person name="Hu J."/>
        </authorList>
    </citation>
    <scope>NUCLEOTIDE SEQUENCE [LARGE SCALE GENOMIC DNA]</scope>
    <source>
        <strain evidence="3">cv. HFTH1</strain>
        <tissue evidence="2">Young leaf</tissue>
    </source>
</reference>
<accession>A0A498JJ26</accession>
<keyword evidence="3" id="KW-1185">Reference proteome</keyword>
<evidence type="ECO:0000313" key="3">
    <source>
        <dbReference type="Proteomes" id="UP000290289"/>
    </source>
</evidence>
<dbReference type="Pfam" id="PF24847">
    <property type="entry name" value="DUF7722"/>
    <property type="match status" value="1"/>
</dbReference>
<feature type="domain" description="DUF7722" evidence="1">
    <location>
        <begin position="42"/>
        <end position="87"/>
    </location>
</feature>
<organism evidence="2 3">
    <name type="scientific">Malus domestica</name>
    <name type="common">Apple</name>
    <name type="synonym">Pyrus malus</name>
    <dbReference type="NCBI Taxonomy" id="3750"/>
    <lineage>
        <taxon>Eukaryota</taxon>
        <taxon>Viridiplantae</taxon>
        <taxon>Streptophyta</taxon>
        <taxon>Embryophyta</taxon>
        <taxon>Tracheophyta</taxon>
        <taxon>Spermatophyta</taxon>
        <taxon>Magnoliopsida</taxon>
        <taxon>eudicotyledons</taxon>
        <taxon>Gunneridae</taxon>
        <taxon>Pentapetalae</taxon>
        <taxon>rosids</taxon>
        <taxon>fabids</taxon>
        <taxon>Rosales</taxon>
        <taxon>Rosaceae</taxon>
        <taxon>Amygdaloideae</taxon>
        <taxon>Maleae</taxon>
        <taxon>Malus</taxon>
    </lineage>
</organism>
<dbReference type="PANTHER" id="PTHR33513:SF4">
    <property type="entry name" value="GB|AAF04428.1"/>
    <property type="match status" value="1"/>
</dbReference>
<dbReference type="PANTHER" id="PTHR33513">
    <property type="entry name" value="OS06G0523300 PROTEIN"/>
    <property type="match status" value="1"/>
</dbReference>
<sequence>MSTTETVFSNHAFSMPAAGGLQVNEKTSKNNTPCNFQMPLHYPRYRKSDYEGMPEWKLDCLLQQYGLPVIGDVNQKRKFAMGAFLWPSQYE</sequence>
<dbReference type="Proteomes" id="UP000290289">
    <property type="component" value="Chromosome 6"/>
</dbReference>
<comment type="caution">
    <text evidence="2">The sequence shown here is derived from an EMBL/GenBank/DDBJ whole genome shotgun (WGS) entry which is preliminary data.</text>
</comment>
<name>A0A498JJ26_MALDO</name>
<dbReference type="InterPro" id="IPR056139">
    <property type="entry name" value="DUF7722"/>
</dbReference>
<dbReference type="AlphaFoldDB" id="A0A498JJ26"/>
<dbReference type="EMBL" id="RDQH01000332">
    <property type="protein sequence ID" value="RXH95698.1"/>
    <property type="molecule type" value="Genomic_DNA"/>
</dbReference>
<evidence type="ECO:0000259" key="1">
    <source>
        <dbReference type="Pfam" id="PF24847"/>
    </source>
</evidence>
<evidence type="ECO:0000313" key="2">
    <source>
        <dbReference type="EMBL" id="RXH95698.1"/>
    </source>
</evidence>
<gene>
    <name evidence="2" type="ORF">DVH24_008198</name>
</gene>
<proteinExistence type="predicted"/>
<protein>
    <recommendedName>
        <fullName evidence="1">DUF7722 domain-containing protein</fullName>
    </recommendedName>
</protein>